<keyword evidence="3" id="KW-0862">Zinc</keyword>
<keyword evidence="8" id="KW-1185">Reference proteome</keyword>
<gene>
    <name evidence="7" type="ORF">F503_02608</name>
</gene>
<evidence type="ECO:0000256" key="5">
    <source>
        <dbReference type="SAM" id="MobiDB-lite"/>
    </source>
</evidence>
<keyword evidence="1" id="KW-0479">Metal-binding</keyword>
<dbReference type="GO" id="GO:0008270">
    <property type="term" value="F:zinc ion binding"/>
    <property type="evidence" value="ECO:0007669"/>
    <property type="project" value="UniProtKB-KW"/>
</dbReference>
<feature type="compositionally biased region" description="Low complexity" evidence="5">
    <location>
        <begin position="724"/>
        <end position="741"/>
    </location>
</feature>
<dbReference type="GO" id="GO:0016567">
    <property type="term" value="P:protein ubiquitination"/>
    <property type="evidence" value="ECO:0007669"/>
    <property type="project" value="TreeGrafter"/>
</dbReference>
<feature type="region of interest" description="Disordered" evidence="5">
    <location>
        <begin position="232"/>
        <end position="261"/>
    </location>
</feature>
<evidence type="ECO:0000259" key="6">
    <source>
        <dbReference type="PROSITE" id="PS50089"/>
    </source>
</evidence>
<feature type="compositionally biased region" description="Basic and acidic residues" evidence="5">
    <location>
        <begin position="376"/>
        <end position="385"/>
    </location>
</feature>
<feature type="compositionally biased region" description="Polar residues" evidence="5">
    <location>
        <begin position="699"/>
        <end position="717"/>
    </location>
</feature>
<evidence type="ECO:0000256" key="4">
    <source>
        <dbReference type="PROSITE-ProRule" id="PRU00175"/>
    </source>
</evidence>
<evidence type="ECO:0000256" key="2">
    <source>
        <dbReference type="ARBA" id="ARBA00022771"/>
    </source>
</evidence>
<feature type="compositionally biased region" description="Low complexity" evidence="5">
    <location>
        <begin position="232"/>
        <end position="246"/>
    </location>
</feature>
<dbReference type="Gene3D" id="3.30.40.10">
    <property type="entry name" value="Zinc/RING finger domain, C3HC4 (zinc finger)"/>
    <property type="match status" value="1"/>
</dbReference>
<keyword evidence="2 4" id="KW-0863">Zinc-finger</keyword>
<dbReference type="eggNOG" id="KOG0800">
    <property type="taxonomic scope" value="Eukaryota"/>
</dbReference>
<dbReference type="GO" id="GO:0005737">
    <property type="term" value="C:cytoplasm"/>
    <property type="evidence" value="ECO:0007669"/>
    <property type="project" value="TreeGrafter"/>
</dbReference>
<dbReference type="OrthoDB" id="8062037at2759"/>
<dbReference type="SMART" id="SM00184">
    <property type="entry name" value="RING"/>
    <property type="match status" value="1"/>
</dbReference>
<feature type="compositionally biased region" description="Polar residues" evidence="5">
    <location>
        <begin position="357"/>
        <end position="375"/>
    </location>
</feature>
<name>S3CZS1_OPHP1</name>
<dbReference type="InterPro" id="IPR001841">
    <property type="entry name" value="Znf_RING"/>
</dbReference>
<feature type="region of interest" description="Disordered" evidence="5">
    <location>
        <begin position="586"/>
        <end position="748"/>
    </location>
</feature>
<dbReference type="VEuPathDB" id="FungiDB:F503_02608"/>
<evidence type="ECO:0000313" key="8">
    <source>
        <dbReference type="Proteomes" id="UP000016923"/>
    </source>
</evidence>
<feature type="region of interest" description="Disordered" evidence="5">
    <location>
        <begin position="322"/>
        <end position="385"/>
    </location>
</feature>
<dbReference type="Pfam" id="PF13639">
    <property type="entry name" value="zf-RING_2"/>
    <property type="match status" value="1"/>
</dbReference>
<feature type="compositionally biased region" description="Polar residues" evidence="5">
    <location>
        <begin position="139"/>
        <end position="170"/>
    </location>
</feature>
<accession>S3CZS1</accession>
<dbReference type="GO" id="GO:0061630">
    <property type="term" value="F:ubiquitin protein ligase activity"/>
    <property type="evidence" value="ECO:0007669"/>
    <property type="project" value="TreeGrafter"/>
</dbReference>
<dbReference type="Proteomes" id="UP000016923">
    <property type="component" value="Unassembled WGS sequence"/>
</dbReference>
<dbReference type="AlphaFoldDB" id="S3CZS1"/>
<dbReference type="SUPFAM" id="SSF57850">
    <property type="entry name" value="RING/U-box"/>
    <property type="match status" value="1"/>
</dbReference>
<feature type="compositionally biased region" description="Polar residues" evidence="5">
    <location>
        <begin position="247"/>
        <end position="261"/>
    </location>
</feature>
<proteinExistence type="predicted"/>
<protein>
    <submittedName>
        <fullName evidence="7">Zinc finger protein atl6</fullName>
    </submittedName>
</protein>
<dbReference type="STRING" id="1262450.S3CZS1"/>
<dbReference type="PANTHER" id="PTHR15710:SF196">
    <property type="entry name" value="F6A14.12 PROTEIN-RELATED"/>
    <property type="match status" value="1"/>
</dbReference>
<dbReference type="EMBL" id="KE148153">
    <property type="protein sequence ID" value="EPE06480.1"/>
    <property type="molecule type" value="Genomic_DNA"/>
</dbReference>
<evidence type="ECO:0000256" key="3">
    <source>
        <dbReference type="ARBA" id="ARBA00022833"/>
    </source>
</evidence>
<dbReference type="PROSITE" id="PS50089">
    <property type="entry name" value="ZF_RING_2"/>
    <property type="match status" value="1"/>
</dbReference>
<feature type="compositionally biased region" description="Low complexity" evidence="5">
    <location>
        <begin position="641"/>
        <end position="650"/>
    </location>
</feature>
<sequence length="821" mass="88388">MDNILNFGGQPSPHVQPRQSSAVQHTAYGQHTACPYVAQQAQQAQQASFSTNVSGTSGGQMYSNVYINPRSTASDMMPISQLNYPGVAAAPILPAPYHHPQPYQQSFQHRGHYSGTGYPAYNHRPNGMYQVLQPGAPQSWIQTQPNSTLLNETPGSSSSPSQAIPGQAQNPAGRYSYSTYGAAYTGSPATAPGQTPTVAPAPITPAQQSSTHAAFFSLPAQSTTAVQVSRTATSTAGPSTTAPVSPESSHFTFRDQGPNQASLADGSWSTNFIVAQQEQQMHRQQEQEMVRLEREQIRELGHDQPYQAQLVARYRQMERVQSEQQSRLSARRRQAGQLQGSVSRSSTRVHPWGQSPLPGSSRSQRHTATSSATRQDSPHRQGPERRITGAGVLDAHEIHPLALGSLRVRRHDSGAALPHLHRRAGHNLPSGHNPLSLTPGAVAMTTRALVEDRTRAAQLLRGAMVTQRVASKGAIASLESVDIESLSEDKKMCVICYNDFGVPNPEGVNEAPLRLPKCKHVFGDHCIKKWFNQSDSCPYCRDKLPSQTVSRASTNTRAVEQYVQASEQLRALHSDYQSELRAMMTNAGMPFSPSPSPSQSPEPGLSASVSPEPASPVYPPSVNANANVASVSPHPSPPPTSAESSTAVPSLVPENGESSNSYAATLPPLSPTRASSTNARRGPSEALEDDRRRRRRNSATHPSTLTLQPPVTSNSASVIPLPQPLAQDQPRQSQQPQQPQPLSAMSGNSFLNTPYSYFTSRVGLGQGSSIGGSVSMYQVSPASSHVLPPPLQLGHTYQQHVVHGTINNHSNLPHFGQHQLG</sequence>
<dbReference type="InterPro" id="IPR013083">
    <property type="entry name" value="Znf_RING/FYVE/PHD"/>
</dbReference>
<dbReference type="HOGENOM" id="CLU_344546_0_0_1"/>
<feature type="compositionally biased region" description="Low complexity" evidence="5">
    <location>
        <begin position="620"/>
        <end position="633"/>
    </location>
</feature>
<feature type="region of interest" description="Disordered" evidence="5">
    <location>
        <begin position="138"/>
        <end position="172"/>
    </location>
</feature>
<evidence type="ECO:0000313" key="7">
    <source>
        <dbReference type="EMBL" id="EPE06480.1"/>
    </source>
</evidence>
<feature type="region of interest" description="Disordered" evidence="5">
    <location>
        <begin position="1"/>
        <end position="24"/>
    </location>
</feature>
<organism evidence="7 8">
    <name type="scientific">Ophiostoma piceae (strain UAMH 11346)</name>
    <name type="common">Sap stain fungus</name>
    <dbReference type="NCBI Taxonomy" id="1262450"/>
    <lineage>
        <taxon>Eukaryota</taxon>
        <taxon>Fungi</taxon>
        <taxon>Dikarya</taxon>
        <taxon>Ascomycota</taxon>
        <taxon>Pezizomycotina</taxon>
        <taxon>Sordariomycetes</taxon>
        <taxon>Sordariomycetidae</taxon>
        <taxon>Ophiostomatales</taxon>
        <taxon>Ophiostomataceae</taxon>
        <taxon>Ophiostoma</taxon>
    </lineage>
</organism>
<reference evidence="7 8" key="1">
    <citation type="journal article" date="2013" name="BMC Genomics">
        <title>The genome and transcriptome of the pine saprophyte Ophiostoma piceae, and a comparison with the bark beetle-associated pine pathogen Grosmannia clavigera.</title>
        <authorList>
            <person name="Haridas S."/>
            <person name="Wang Y."/>
            <person name="Lim L."/>
            <person name="Massoumi Alamouti S."/>
            <person name="Jackman S."/>
            <person name="Docking R."/>
            <person name="Robertson G."/>
            <person name="Birol I."/>
            <person name="Bohlmann J."/>
            <person name="Breuil C."/>
        </authorList>
    </citation>
    <scope>NUCLEOTIDE SEQUENCE [LARGE SCALE GENOMIC DNA]</scope>
    <source>
        <strain evidence="7 8">UAMH 11346</strain>
    </source>
</reference>
<dbReference type="PANTHER" id="PTHR15710">
    <property type="entry name" value="E3 UBIQUITIN-PROTEIN LIGASE PRAJA"/>
    <property type="match status" value="1"/>
</dbReference>
<evidence type="ECO:0000256" key="1">
    <source>
        <dbReference type="ARBA" id="ARBA00022723"/>
    </source>
</evidence>
<feature type="compositionally biased region" description="Low complexity" evidence="5">
    <location>
        <begin position="601"/>
        <end position="612"/>
    </location>
</feature>
<feature type="domain" description="RING-type" evidence="6">
    <location>
        <begin position="493"/>
        <end position="541"/>
    </location>
</feature>